<proteinExistence type="predicted"/>
<dbReference type="EMBL" id="CP064782">
    <property type="protein sequence ID" value="QWT49437.1"/>
    <property type="molecule type" value="Genomic_DNA"/>
</dbReference>
<name>A0A975SN89_9RHOO</name>
<evidence type="ECO:0000259" key="1">
    <source>
        <dbReference type="Pfam" id="PF01883"/>
    </source>
</evidence>
<feature type="domain" description="MIP18 family-like" evidence="1">
    <location>
        <begin position="17"/>
        <end position="87"/>
    </location>
</feature>
<organism evidence="2 3">
    <name type="scientific">Azospira inquinata</name>
    <dbReference type="NCBI Taxonomy" id="2785627"/>
    <lineage>
        <taxon>Bacteria</taxon>
        <taxon>Pseudomonadati</taxon>
        <taxon>Pseudomonadota</taxon>
        <taxon>Betaproteobacteria</taxon>
        <taxon>Rhodocyclales</taxon>
        <taxon>Rhodocyclaceae</taxon>
        <taxon>Azospira</taxon>
    </lineage>
</organism>
<dbReference type="InterPro" id="IPR002744">
    <property type="entry name" value="MIP18-like"/>
</dbReference>
<protein>
    <submittedName>
        <fullName evidence="2">Metal-sulfur cluster assembly factor</fullName>
    </submittedName>
</protein>
<dbReference type="Proteomes" id="UP000683428">
    <property type="component" value="Chromosome"/>
</dbReference>
<dbReference type="AlphaFoldDB" id="A0A975SN89"/>
<dbReference type="Pfam" id="PF01883">
    <property type="entry name" value="FeS_assembly_P"/>
    <property type="match status" value="1"/>
</dbReference>
<accession>A0A975SN89</accession>
<sequence length="114" mass="12429">MTTTPVSTPTGTPVDESAIRDILSGVIDPEIGMNIVALGLVYRVDISPDQVLVEMTMTSPACPMGDMIHDEVVTALTETLPEHLTVDVRLVWEPPWNPAMMTQAAKDHFGWTPD</sequence>
<dbReference type="PANTHER" id="PTHR42831">
    <property type="entry name" value="FE-S PROTEIN MATURATION AUXILIARY FACTOR YITW"/>
    <property type="match status" value="1"/>
</dbReference>
<dbReference type="InterPro" id="IPR052339">
    <property type="entry name" value="Fe-S_Maturation_MIP18"/>
</dbReference>
<dbReference type="RefSeq" id="WP_216127043.1">
    <property type="nucleotide sequence ID" value="NZ_CP064782.1"/>
</dbReference>
<dbReference type="KEGG" id="aiq:Azoinq_02125"/>
<reference evidence="2" key="1">
    <citation type="submission" date="2020-11" db="EMBL/GenBank/DDBJ databases">
        <title>Azospira inquinata sp. nov.</title>
        <authorList>
            <person name="Moe W.M."/>
            <person name="Mikes M.C."/>
        </authorList>
    </citation>
    <scope>NUCLEOTIDE SEQUENCE</scope>
    <source>
        <strain evidence="2">Azo-3</strain>
    </source>
</reference>
<evidence type="ECO:0000313" key="2">
    <source>
        <dbReference type="EMBL" id="QWT49437.1"/>
    </source>
</evidence>
<dbReference type="PANTHER" id="PTHR42831:SF1">
    <property type="entry name" value="FE-S PROTEIN MATURATION AUXILIARY FACTOR YITW"/>
    <property type="match status" value="1"/>
</dbReference>
<gene>
    <name evidence="2" type="ORF">Azoinq_02125</name>
</gene>
<keyword evidence="3" id="KW-1185">Reference proteome</keyword>
<evidence type="ECO:0000313" key="3">
    <source>
        <dbReference type="Proteomes" id="UP000683428"/>
    </source>
</evidence>